<evidence type="ECO:0000256" key="15">
    <source>
        <dbReference type="ARBA" id="ARBA00032605"/>
    </source>
</evidence>
<evidence type="ECO:0000256" key="3">
    <source>
        <dbReference type="ARBA" id="ARBA00004663"/>
    </source>
</evidence>
<reference evidence="20 21" key="1">
    <citation type="journal article" date="2019" name="Microbiol. Resour. Announc.">
        <title>Complete Genome Sequence of Halomonas sulfidaeris Strain Esulfide1 Isolated from a Metal Sulfide Rock at a Depth of 2,200 Meters, Obtained Using Nanopore Sequencing.</title>
        <authorList>
            <person name="Saito M."/>
            <person name="Nishigata A."/>
            <person name="Galipon J."/>
            <person name="Arakawa K."/>
        </authorList>
    </citation>
    <scope>NUCLEOTIDE SEQUENCE [LARGE SCALE GENOMIC DNA]</scope>
    <source>
        <strain evidence="20 21">ATCC BAA-803</strain>
    </source>
</reference>
<name>A0A455UDD2_9GAMM</name>
<dbReference type="Pfam" id="PF02283">
    <property type="entry name" value="CobU"/>
    <property type="match status" value="1"/>
</dbReference>
<evidence type="ECO:0000256" key="19">
    <source>
        <dbReference type="HAMAP-Rule" id="MF_00719"/>
    </source>
</evidence>
<comment type="cofactor">
    <cofactor evidence="1 19">
        <name>Mg(2+)</name>
        <dbReference type="ChEBI" id="CHEBI:18420"/>
    </cofactor>
</comment>
<evidence type="ECO:0000256" key="16">
    <source>
        <dbReference type="ARBA" id="ARBA00032853"/>
    </source>
</evidence>
<keyword evidence="7 19" id="KW-1003">Cell membrane</keyword>
<dbReference type="GO" id="GO:0008818">
    <property type="term" value="F:cobalamin 5'-phosphate synthase activity"/>
    <property type="evidence" value="ECO:0007669"/>
    <property type="project" value="UniProtKB-UniRule"/>
</dbReference>
<feature type="transmembrane region" description="Helical" evidence="19">
    <location>
        <begin position="228"/>
        <end position="253"/>
    </location>
</feature>
<dbReference type="KEGG" id="hsr:HSBAA_39270"/>
<dbReference type="PANTHER" id="PTHR34148:SF1">
    <property type="entry name" value="ADENOSYLCOBINAMIDE-GDP RIBAZOLETRANSFERASE"/>
    <property type="match status" value="1"/>
</dbReference>
<feature type="transmembrane region" description="Helical" evidence="19">
    <location>
        <begin position="274"/>
        <end position="297"/>
    </location>
</feature>
<evidence type="ECO:0000256" key="10">
    <source>
        <dbReference type="ARBA" id="ARBA00022692"/>
    </source>
</evidence>
<dbReference type="InterPro" id="IPR003203">
    <property type="entry name" value="CobU/CobP"/>
</dbReference>
<keyword evidence="13 19" id="KW-0472">Membrane</keyword>
<feature type="transmembrane region" description="Helical" evidence="19">
    <location>
        <begin position="303"/>
        <end position="324"/>
    </location>
</feature>
<dbReference type="GO" id="GO:0000166">
    <property type="term" value="F:nucleotide binding"/>
    <property type="evidence" value="ECO:0007669"/>
    <property type="project" value="InterPro"/>
</dbReference>
<evidence type="ECO:0000256" key="6">
    <source>
        <dbReference type="ARBA" id="ARBA00015850"/>
    </source>
</evidence>
<evidence type="ECO:0000256" key="18">
    <source>
        <dbReference type="ARBA" id="ARBA00049504"/>
    </source>
</evidence>
<dbReference type="InterPro" id="IPR027417">
    <property type="entry name" value="P-loop_NTPase"/>
</dbReference>
<dbReference type="GO" id="GO:0043752">
    <property type="term" value="F:adenosylcobinamide kinase activity"/>
    <property type="evidence" value="ECO:0007669"/>
    <property type="project" value="InterPro"/>
</dbReference>
<dbReference type="EMBL" id="AP019514">
    <property type="protein sequence ID" value="BBI62621.1"/>
    <property type="molecule type" value="Genomic_DNA"/>
</dbReference>
<keyword evidence="12 19" id="KW-1133">Transmembrane helix</keyword>
<comment type="subcellular location">
    <subcellularLocation>
        <location evidence="2 19">Cell membrane</location>
        <topology evidence="2 19">Multi-pass membrane protein</topology>
    </subcellularLocation>
</comment>
<comment type="catalytic activity">
    <reaction evidence="17 19">
        <text>alpha-ribazole + adenosylcob(III)inamide-GDP = adenosylcob(III)alamin + GMP + H(+)</text>
        <dbReference type="Rhea" id="RHEA:16049"/>
        <dbReference type="ChEBI" id="CHEBI:10329"/>
        <dbReference type="ChEBI" id="CHEBI:15378"/>
        <dbReference type="ChEBI" id="CHEBI:18408"/>
        <dbReference type="ChEBI" id="CHEBI:58115"/>
        <dbReference type="ChEBI" id="CHEBI:60487"/>
        <dbReference type="EC" id="2.7.8.26"/>
    </reaction>
</comment>
<evidence type="ECO:0000256" key="1">
    <source>
        <dbReference type="ARBA" id="ARBA00001946"/>
    </source>
</evidence>
<evidence type="ECO:0000256" key="17">
    <source>
        <dbReference type="ARBA" id="ARBA00048623"/>
    </source>
</evidence>
<evidence type="ECO:0000256" key="12">
    <source>
        <dbReference type="ARBA" id="ARBA00022989"/>
    </source>
</evidence>
<evidence type="ECO:0000256" key="4">
    <source>
        <dbReference type="ARBA" id="ARBA00010561"/>
    </source>
</evidence>
<evidence type="ECO:0000256" key="9">
    <source>
        <dbReference type="ARBA" id="ARBA00022679"/>
    </source>
</evidence>
<keyword evidence="10 19" id="KW-0812">Transmembrane</keyword>
<feature type="transmembrane region" description="Helical" evidence="19">
    <location>
        <begin position="203"/>
        <end position="222"/>
    </location>
</feature>
<dbReference type="Gene3D" id="3.40.50.300">
    <property type="entry name" value="P-loop containing nucleotide triphosphate hydrolases"/>
    <property type="match status" value="1"/>
</dbReference>
<evidence type="ECO:0000256" key="14">
    <source>
        <dbReference type="ARBA" id="ARBA00025228"/>
    </source>
</evidence>
<comment type="function">
    <text evidence="14 19">Joins adenosylcobinamide-GDP and alpha-ribazole to generate adenosylcobalamin (Ado-cobalamin). Also synthesizes adenosylcobalamin 5'-phosphate from adenosylcobinamide-GDP and alpha-ribazole 5'-phosphate.</text>
</comment>
<organism evidence="20 21">
    <name type="scientific">Vreelandella sulfidaeris</name>
    <dbReference type="NCBI Taxonomy" id="115553"/>
    <lineage>
        <taxon>Bacteria</taxon>
        <taxon>Pseudomonadati</taxon>
        <taxon>Pseudomonadota</taxon>
        <taxon>Gammaproteobacteria</taxon>
        <taxon>Oceanospirillales</taxon>
        <taxon>Halomonadaceae</taxon>
        <taxon>Vreelandella</taxon>
    </lineage>
</organism>
<feature type="transmembrane region" description="Helical" evidence="19">
    <location>
        <begin position="169"/>
        <end position="191"/>
    </location>
</feature>
<dbReference type="GO" id="GO:0009236">
    <property type="term" value="P:cobalamin biosynthetic process"/>
    <property type="evidence" value="ECO:0007669"/>
    <property type="project" value="UniProtKB-UniRule"/>
</dbReference>
<proteinExistence type="inferred from homology"/>
<comment type="pathway">
    <text evidence="3 19">Cofactor biosynthesis; adenosylcobalamin biosynthesis; adenosylcobalamin from cob(II)yrinate a,c-diamide: step 7/7.</text>
</comment>
<evidence type="ECO:0000313" key="20">
    <source>
        <dbReference type="EMBL" id="BBI62621.1"/>
    </source>
</evidence>
<sequence>MSAAGGSSCYYLATADVYDAEMAERVARHRQSRHEQWQNVQWKTIEAPLRIDQAIAKVPDGSVVLLDCLTLWASQVLYASELSEEAGLALLANALSDARSRRMHFVIVSNDINEALPPTDAETWRYLAFLQRAHRWLAAEADSVVEVIAGCAVEWKEEERKGDVRLRNALFGLVLALQFLTRIPIPIVAPWTPETRRWAVRAYPLVGLLIGGVIGLLAIYMQNVPAPITALAILSVWVALSGGLHLDGVMDIADALGSNQPLARRWEIMKDPQIGSFGMLALVFLLAWKAVLLWALLAYHAPWWWLLIVPALGRWTGVALLVLTPLRPAEGFGMELEAIA</sequence>
<dbReference type="AlphaFoldDB" id="A0A455UDD2"/>
<keyword evidence="8 19" id="KW-0169">Cobalamin biosynthesis</keyword>
<dbReference type="Proteomes" id="UP000320231">
    <property type="component" value="Chromosome"/>
</dbReference>
<evidence type="ECO:0000256" key="7">
    <source>
        <dbReference type="ARBA" id="ARBA00022475"/>
    </source>
</evidence>
<gene>
    <name evidence="19" type="primary">cobS</name>
    <name evidence="20" type="ORF">HSBAA_39270</name>
</gene>
<dbReference type="EC" id="2.7.8.26" evidence="5 19"/>
<keyword evidence="9 19" id="KW-0808">Transferase</keyword>
<evidence type="ECO:0000256" key="11">
    <source>
        <dbReference type="ARBA" id="ARBA00022842"/>
    </source>
</evidence>
<dbReference type="UniPathway" id="UPA00148">
    <property type="reaction ID" value="UER00236"/>
</dbReference>
<evidence type="ECO:0000256" key="2">
    <source>
        <dbReference type="ARBA" id="ARBA00004651"/>
    </source>
</evidence>
<dbReference type="InterPro" id="IPR003805">
    <property type="entry name" value="CobS"/>
</dbReference>
<dbReference type="GO" id="GO:0051073">
    <property type="term" value="F:adenosylcobinamide-GDP ribazoletransferase activity"/>
    <property type="evidence" value="ECO:0007669"/>
    <property type="project" value="UniProtKB-UniRule"/>
</dbReference>
<evidence type="ECO:0000313" key="21">
    <source>
        <dbReference type="Proteomes" id="UP000320231"/>
    </source>
</evidence>
<evidence type="ECO:0000256" key="5">
    <source>
        <dbReference type="ARBA" id="ARBA00013200"/>
    </source>
</evidence>
<evidence type="ECO:0000256" key="13">
    <source>
        <dbReference type="ARBA" id="ARBA00023136"/>
    </source>
</evidence>
<dbReference type="SUPFAM" id="SSF52540">
    <property type="entry name" value="P-loop containing nucleoside triphosphate hydrolases"/>
    <property type="match status" value="1"/>
</dbReference>
<keyword evidence="11 19" id="KW-0460">Magnesium</keyword>
<dbReference type="HAMAP" id="MF_00719">
    <property type="entry name" value="CobS"/>
    <property type="match status" value="1"/>
</dbReference>
<dbReference type="PANTHER" id="PTHR34148">
    <property type="entry name" value="ADENOSYLCOBINAMIDE-GDP RIBAZOLETRANSFERASE"/>
    <property type="match status" value="1"/>
</dbReference>
<comment type="similarity">
    <text evidence="4 19">Belongs to the CobS family.</text>
</comment>
<dbReference type="Pfam" id="PF02654">
    <property type="entry name" value="CobS"/>
    <property type="match status" value="1"/>
</dbReference>
<protein>
    <recommendedName>
        <fullName evidence="6 19">Adenosylcobinamide-GDP ribazoletransferase</fullName>
        <ecNumber evidence="5 19">2.7.8.26</ecNumber>
    </recommendedName>
    <alternativeName>
        <fullName evidence="16 19">Cobalamin synthase</fullName>
    </alternativeName>
    <alternativeName>
        <fullName evidence="15 19">Cobalamin-5'-phosphate synthase</fullName>
    </alternativeName>
</protein>
<comment type="catalytic activity">
    <reaction evidence="18 19">
        <text>alpha-ribazole 5'-phosphate + adenosylcob(III)inamide-GDP = adenosylcob(III)alamin 5'-phosphate + GMP + H(+)</text>
        <dbReference type="Rhea" id="RHEA:23560"/>
        <dbReference type="ChEBI" id="CHEBI:15378"/>
        <dbReference type="ChEBI" id="CHEBI:57918"/>
        <dbReference type="ChEBI" id="CHEBI:58115"/>
        <dbReference type="ChEBI" id="CHEBI:60487"/>
        <dbReference type="ChEBI" id="CHEBI:60493"/>
        <dbReference type="EC" id="2.7.8.26"/>
    </reaction>
</comment>
<accession>A0A455UDD2</accession>
<dbReference type="GO" id="GO:0005886">
    <property type="term" value="C:plasma membrane"/>
    <property type="evidence" value="ECO:0007669"/>
    <property type="project" value="UniProtKB-SubCell"/>
</dbReference>
<evidence type="ECO:0000256" key="8">
    <source>
        <dbReference type="ARBA" id="ARBA00022573"/>
    </source>
</evidence>